<dbReference type="Proteomes" id="UP000639772">
    <property type="component" value="Unassembled WGS sequence"/>
</dbReference>
<name>A0A835S0P7_VANPL</name>
<reference evidence="1 2" key="1">
    <citation type="journal article" date="2020" name="Nat. Food">
        <title>A phased Vanilla planifolia genome enables genetic improvement of flavour and production.</title>
        <authorList>
            <person name="Hasing T."/>
            <person name="Tang H."/>
            <person name="Brym M."/>
            <person name="Khazi F."/>
            <person name="Huang T."/>
            <person name="Chambers A.H."/>
        </authorList>
    </citation>
    <scope>NUCLEOTIDE SEQUENCE [LARGE SCALE GENOMIC DNA]</scope>
    <source>
        <tissue evidence="1">Leaf</tissue>
    </source>
</reference>
<sequence length="75" mass="7972">MGHVEGEGKEGVMVKGEYTWPGIGLWLEMDLKGGGGSAKSSGCSRRAAQIRIPRSFKTPPKVVAGEQACFFSAIM</sequence>
<organism evidence="1 2">
    <name type="scientific">Vanilla planifolia</name>
    <name type="common">Vanilla</name>
    <dbReference type="NCBI Taxonomy" id="51239"/>
    <lineage>
        <taxon>Eukaryota</taxon>
        <taxon>Viridiplantae</taxon>
        <taxon>Streptophyta</taxon>
        <taxon>Embryophyta</taxon>
        <taxon>Tracheophyta</taxon>
        <taxon>Spermatophyta</taxon>
        <taxon>Magnoliopsida</taxon>
        <taxon>Liliopsida</taxon>
        <taxon>Asparagales</taxon>
        <taxon>Orchidaceae</taxon>
        <taxon>Vanilloideae</taxon>
        <taxon>Vanilleae</taxon>
        <taxon>Vanilla</taxon>
    </lineage>
</organism>
<proteinExistence type="predicted"/>
<comment type="caution">
    <text evidence="1">The sequence shown here is derived from an EMBL/GenBank/DDBJ whole genome shotgun (WGS) entry which is preliminary data.</text>
</comment>
<protein>
    <submittedName>
        <fullName evidence="1">Uncharacterized protein</fullName>
    </submittedName>
</protein>
<gene>
    <name evidence="1" type="ORF">HPP92_006026</name>
</gene>
<evidence type="ECO:0000313" key="2">
    <source>
        <dbReference type="Proteomes" id="UP000639772"/>
    </source>
</evidence>
<evidence type="ECO:0000313" key="1">
    <source>
        <dbReference type="EMBL" id="KAG0495032.1"/>
    </source>
</evidence>
<dbReference type="AlphaFoldDB" id="A0A835S0P7"/>
<dbReference type="EMBL" id="JADCNM010000002">
    <property type="protein sequence ID" value="KAG0495032.1"/>
    <property type="molecule type" value="Genomic_DNA"/>
</dbReference>
<accession>A0A835S0P7</accession>